<evidence type="ECO:0000313" key="2">
    <source>
        <dbReference type="Proteomes" id="UP001500298"/>
    </source>
</evidence>
<comment type="caution">
    <text evidence="1">The sequence shown here is derived from an EMBL/GenBank/DDBJ whole genome shotgun (WGS) entry which is preliminary data.</text>
</comment>
<name>A0ABP9DK29_9BACT</name>
<accession>A0ABP9DK29</accession>
<keyword evidence="2" id="KW-1185">Reference proteome</keyword>
<organism evidence="1 2">
    <name type="scientific">Algivirga pacifica</name>
    <dbReference type="NCBI Taxonomy" id="1162670"/>
    <lineage>
        <taxon>Bacteria</taxon>
        <taxon>Pseudomonadati</taxon>
        <taxon>Bacteroidota</taxon>
        <taxon>Cytophagia</taxon>
        <taxon>Cytophagales</taxon>
        <taxon>Flammeovirgaceae</taxon>
        <taxon>Algivirga</taxon>
    </lineage>
</organism>
<evidence type="ECO:0000313" key="1">
    <source>
        <dbReference type="EMBL" id="GAA4843679.1"/>
    </source>
</evidence>
<reference evidence="2" key="1">
    <citation type="journal article" date="2019" name="Int. J. Syst. Evol. Microbiol.">
        <title>The Global Catalogue of Microorganisms (GCM) 10K type strain sequencing project: providing services to taxonomists for standard genome sequencing and annotation.</title>
        <authorList>
            <consortium name="The Broad Institute Genomics Platform"/>
            <consortium name="The Broad Institute Genome Sequencing Center for Infectious Disease"/>
            <person name="Wu L."/>
            <person name="Ma J."/>
        </authorList>
    </citation>
    <scope>NUCLEOTIDE SEQUENCE [LARGE SCALE GENOMIC DNA]</scope>
    <source>
        <strain evidence="2">JCM 18326</strain>
    </source>
</reference>
<protein>
    <submittedName>
        <fullName evidence="1">Uncharacterized protein</fullName>
    </submittedName>
</protein>
<gene>
    <name evidence="1" type="ORF">GCM10023331_30840</name>
</gene>
<sequence length="137" mass="15862">MLMASIYGLSLIIRLGSAIYFEDTDTVLIESYKLKNTITLVRKRSHEKEELGFTYNQDSTKFAKMIVRIPLKGANDYLCKVFLKEQKPHIIFYYGYWEKIDNSSSAEVKYAHNWSKFNSIDSLEEVQNVITLEGAGF</sequence>
<proteinExistence type="predicted"/>
<dbReference type="EMBL" id="BAABJX010000048">
    <property type="protein sequence ID" value="GAA4843679.1"/>
    <property type="molecule type" value="Genomic_DNA"/>
</dbReference>
<dbReference type="Proteomes" id="UP001500298">
    <property type="component" value="Unassembled WGS sequence"/>
</dbReference>